<name>A0A3M6GQB1_PSEAJ</name>
<dbReference type="Proteomes" id="UP000271531">
    <property type="component" value="Unassembled WGS sequence"/>
</dbReference>
<proteinExistence type="predicted"/>
<accession>A0A3M6GQB1</accession>
<protein>
    <submittedName>
        <fullName evidence="1">Uncharacterized protein</fullName>
    </submittedName>
</protein>
<feature type="non-terminal residue" evidence="1">
    <location>
        <position position="1"/>
    </location>
</feature>
<sequence length="56" mass="6437">VERVRDPTQSKRTTVLWFAKDWDYLLVRLQQVETDGKEYNIVLLDGTVNGKAVKGS</sequence>
<dbReference type="EMBL" id="RBVA01000646">
    <property type="protein sequence ID" value="RMV94902.1"/>
    <property type="molecule type" value="Genomic_DNA"/>
</dbReference>
<comment type="caution">
    <text evidence="1">The sequence shown here is derived from an EMBL/GenBank/DDBJ whole genome shotgun (WGS) entry which is preliminary data.</text>
</comment>
<evidence type="ECO:0000313" key="2">
    <source>
        <dbReference type="Proteomes" id="UP000271531"/>
    </source>
</evidence>
<organism evidence="1 2">
    <name type="scientific">Pseudomonas amygdali pv. tabaci</name>
    <name type="common">Pseudomonas syringae pv. tabaci</name>
    <dbReference type="NCBI Taxonomy" id="322"/>
    <lineage>
        <taxon>Bacteria</taxon>
        <taxon>Pseudomonadati</taxon>
        <taxon>Pseudomonadota</taxon>
        <taxon>Gammaproteobacteria</taxon>
        <taxon>Pseudomonadales</taxon>
        <taxon>Pseudomonadaceae</taxon>
        <taxon>Pseudomonas</taxon>
        <taxon>Pseudomonas amygdali</taxon>
    </lineage>
</organism>
<gene>
    <name evidence="1" type="ORF">ALP03_00150</name>
</gene>
<evidence type="ECO:0000313" key="1">
    <source>
        <dbReference type="EMBL" id="RMV94902.1"/>
    </source>
</evidence>
<reference evidence="1 2" key="1">
    <citation type="submission" date="2018-08" db="EMBL/GenBank/DDBJ databases">
        <title>Recombination of ecologically and evolutionarily significant loci maintains genetic cohesion in the Pseudomonas syringae species complex.</title>
        <authorList>
            <person name="Dillon M."/>
            <person name="Thakur S."/>
            <person name="Almeida R.N.D."/>
            <person name="Weir B.S."/>
            <person name="Guttman D.S."/>
        </authorList>
    </citation>
    <scope>NUCLEOTIDE SEQUENCE [LARGE SCALE GENOMIC DNA]</scope>
    <source>
        <strain evidence="1 2">ICMP 4525</strain>
    </source>
</reference>
<dbReference type="AlphaFoldDB" id="A0A3M6GQB1"/>